<comment type="caution">
    <text evidence="1">The sequence shown here is derived from an EMBL/GenBank/DDBJ whole genome shotgun (WGS) entry which is preliminary data.</text>
</comment>
<protein>
    <submittedName>
        <fullName evidence="1">Uncharacterized protein</fullName>
    </submittedName>
</protein>
<sequence length="71" mass="8407">MIWTSNDDCITRQNMSIRDTISELHATTRLPAGWFRDLIEIKNKLVVSFFKMGLYNENFQRNIENKTNTKP</sequence>
<evidence type="ECO:0000313" key="1">
    <source>
        <dbReference type="EMBL" id="CAI6353435.1"/>
    </source>
</evidence>
<keyword evidence="2" id="KW-1185">Reference proteome</keyword>
<dbReference type="Proteomes" id="UP001160148">
    <property type="component" value="Unassembled WGS sequence"/>
</dbReference>
<dbReference type="AlphaFoldDB" id="A0AAV0WC35"/>
<name>A0AAV0WC35_9HEMI</name>
<gene>
    <name evidence="1" type="ORF">MEUPH1_LOCUS9556</name>
</gene>
<organism evidence="1 2">
    <name type="scientific">Macrosiphum euphorbiae</name>
    <name type="common">potato aphid</name>
    <dbReference type="NCBI Taxonomy" id="13131"/>
    <lineage>
        <taxon>Eukaryota</taxon>
        <taxon>Metazoa</taxon>
        <taxon>Ecdysozoa</taxon>
        <taxon>Arthropoda</taxon>
        <taxon>Hexapoda</taxon>
        <taxon>Insecta</taxon>
        <taxon>Pterygota</taxon>
        <taxon>Neoptera</taxon>
        <taxon>Paraneoptera</taxon>
        <taxon>Hemiptera</taxon>
        <taxon>Sternorrhyncha</taxon>
        <taxon>Aphidomorpha</taxon>
        <taxon>Aphidoidea</taxon>
        <taxon>Aphididae</taxon>
        <taxon>Macrosiphini</taxon>
        <taxon>Macrosiphum</taxon>
    </lineage>
</organism>
<proteinExistence type="predicted"/>
<dbReference type="EMBL" id="CARXXK010000002">
    <property type="protein sequence ID" value="CAI6353435.1"/>
    <property type="molecule type" value="Genomic_DNA"/>
</dbReference>
<evidence type="ECO:0000313" key="2">
    <source>
        <dbReference type="Proteomes" id="UP001160148"/>
    </source>
</evidence>
<reference evidence="1 2" key="1">
    <citation type="submission" date="2023-01" db="EMBL/GenBank/DDBJ databases">
        <authorList>
            <person name="Whitehead M."/>
        </authorList>
    </citation>
    <scope>NUCLEOTIDE SEQUENCE [LARGE SCALE GENOMIC DNA]</scope>
</reference>
<accession>A0AAV0WC35</accession>